<dbReference type="OrthoDB" id="2757744at2759"/>
<dbReference type="AlphaFoldDB" id="A0A4Y9Y2A7"/>
<feature type="domain" description="HNH nuclease" evidence="2">
    <location>
        <begin position="216"/>
        <end position="315"/>
    </location>
</feature>
<feature type="region of interest" description="Disordered" evidence="1">
    <location>
        <begin position="173"/>
        <end position="198"/>
    </location>
</feature>
<feature type="compositionally biased region" description="Low complexity" evidence="1">
    <location>
        <begin position="1"/>
        <end position="16"/>
    </location>
</feature>
<keyword evidence="4" id="KW-1185">Reference proteome</keyword>
<dbReference type="STRING" id="205917.A0A4Y9Y2A7"/>
<sequence length="406" mass="44798">MASHSQKSSLSSHVSSDPGLVSDKDSIASFGLTSAASPKFNKLVSDFIDTRDLSDEDLRERANKHLRVLTLDSFEKYNMPKWITRVPLPTGTDRHRFNMKRLFDAMYQTASELSLISGARYVSAAICACAALAASMPQEKQLEQLAAELCKLGGTWVAYMLWPFLGNSKPQTNLEEPSAAATPTIKETSDSMSDGNPVRREEKFRDEVLLRDNYTCCITGAVQTDAPAHLNLQGTWIVKALEAAHIFRRSVSVFQPGNADKGKRASLAATYDILRHYCQLDANIAETMSQMDGAHNGIVLEHNAHQAFDDFGFCLQAEEEANTYRLKIYTALPSPELLRLHAALTGVFNLSAAAGFLELFKNPSDSEGPAVGSDYGEDFEYEVIEYDGDKISRMRDLTAAVRGLIH</sequence>
<protein>
    <recommendedName>
        <fullName evidence="2">HNH nuclease domain-containing protein</fullName>
    </recommendedName>
</protein>
<dbReference type="InterPro" id="IPR003615">
    <property type="entry name" value="HNH_nuc"/>
</dbReference>
<reference evidence="3 4" key="1">
    <citation type="submission" date="2019-02" db="EMBL/GenBank/DDBJ databases">
        <title>Genome sequencing of the rare red list fungi Dentipellis fragilis.</title>
        <authorList>
            <person name="Buettner E."/>
            <person name="Kellner H."/>
        </authorList>
    </citation>
    <scope>NUCLEOTIDE SEQUENCE [LARGE SCALE GENOMIC DNA]</scope>
    <source>
        <strain evidence="3 4">DSM 105465</strain>
    </source>
</reference>
<feature type="region of interest" description="Disordered" evidence="1">
    <location>
        <begin position="1"/>
        <end position="21"/>
    </location>
</feature>
<proteinExistence type="predicted"/>
<evidence type="ECO:0000259" key="2">
    <source>
        <dbReference type="Pfam" id="PF13391"/>
    </source>
</evidence>
<dbReference type="Proteomes" id="UP000298327">
    <property type="component" value="Unassembled WGS sequence"/>
</dbReference>
<gene>
    <name evidence="3" type="ORF">EVG20_g9078</name>
</gene>
<dbReference type="Pfam" id="PF13391">
    <property type="entry name" value="HNH_2"/>
    <property type="match status" value="1"/>
</dbReference>
<evidence type="ECO:0000256" key="1">
    <source>
        <dbReference type="SAM" id="MobiDB-lite"/>
    </source>
</evidence>
<accession>A0A4Y9Y2A7</accession>
<evidence type="ECO:0000313" key="3">
    <source>
        <dbReference type="EMBL" id="TFY56058.1"/>
    </source>
</evidence>
<comment type="caution">
    <text evidence="3">The sequence shown here is derived from an EMBL/GenBank/DDBJ whole genome shotgun (WGS) entry which is preliminary data.</text>
</comment>
<organism evidence="3 4">
    <name type="scientific">Dentipellis fragilis</name>
    <dbReference type="NCBI Taxonomy" id="205917"/>
    <lineage>
        <taxon>Eukaryota</taxon>
        <taxon>Fungi</taxon>
        <taxon>Dikarya</taxon>
        <taxon>Basidiomycota</taxon>
        <taxon>Agaricomycotina</taxon>
        <taxon>Agaricomycetes</taxon>
        <taxon>Russulales</taxon>
        <taxon>Hericiaceae</taxon>
        <taxon>Dentipellis</taxon>
    </lineage>
</organism>
<evidence type="ECO:0000313" key="4">
    <source>
        <dbReference type="Proteomes" id="UP000298327"/>
    </source>
</evidence>
<dbReference type="EMBL" id="SEOQ01000861">
    <property type="protein sequence ID" value="TFY56058.1"/>
    <property type="molecule type" value="Genomic_DNA"/>
</dbReference>
<name>A0A4Y9Y2A7_9AGAM</name>